<dbReference type="CDD" id="cd01949">
    <property type="entry name" value="GGDEF"/>
    <property type="match status" value="1"/>
</dbReference>
<organism evidence="4 5">
    <name type="scientific">Saccharothrix violaceirubra</name>
    <dbReference type="NCBI Taxonomy" id="413306"/>
    <lineage>
        <taxon>Bacteria</taxon>
        <taxon>Bacillati</taxon>
        <taxon>Actinomycetota</taxon>
        <taxon>Actinomycetes</taxon>
        <taxon>Pseudonocardiales</taxon>
        <taxon>Pseudonocardiaceae</taxon>
        <taxon>Saccharothrix</taxon>
    </lineage>
</organism>
<dbReference type="SMART" id="SM00086">
    <property type="entry name" value="PAC"/>
    <property type="match status" value="1"/>
</dbReference>
<dbReference type="InterPro" id="IPR000160">
    <property type="entry name" value="GGDEF_dom"/>
</dbReference>
<reference evidence="4 5" key="1">
    <citation type="submission" date="2020-08" db="EMBL/GenBank/DDBJ databases">
        <title>Sequencing the genomes of 1000 actinobacteria strains.</title>
        <authorList>
            <person name="Klenk H.-P."/>
        </authorList>
    </citation>
    <scope>NUCLEOTIDE SEQUENCE [LARGE SCALE GENOMIC DNA]</scope>
    <source>
        <strain evidence="4 5">DSM 45084</strain>
    </source>
</reference>
<dbReference type="SUPFAM" id="SSF55785">
    <property type="entry name" value="PYP-like sensor domain (PAS domain)"/>
    <property type="match status" value="1"/>
</dbReference>
<feature type="domain" description="PAC" evidence="1">
    <location>
        <begin position="174"/>
        <end position="226"/>
    </location>
</feature>
<dbReference type="SUPFAM" id="SSF141868">
    <property type="entry name" value="EAL domain-like"/>
    <property type="match status" value="1"/>
</dbReference>
<gene>
    <name evidence="4" type="ORF">F4559_001781</name>
</gene>
<dbReference type="Pfam" id="PF00563">
    <property type="entry name" value="EAL"/>
    <property type="match status" value="1"/>
</dbReference>
<dbReference type="InterPro" id="IPR000014">
    <property type="entry name" value="PAS"/>
</dbReference>
<dbReference type="Gene3D" id="3.30.70.270">
    <property type="match status" value="1"/>
</dbReference>
<dbReference type="InterPro" id="IPR001633">
    <property type="entry name" value="EAL_dom"/>
</dbReference>
<dbReference type="EMBL" id="JACHJS010000001">
    <property type="protein sequence ID" value="MBB4964422.1"/>
    <property type="molecule type" value="Genomic_DNA"/>
</dbReference>
<dbReference type="RefSeq" id="WP_312865532.1">
    <property type="nucleotide sequence ID" value="NZ_BAABAI010000012.1"/>
</dbReference>
<keyword evidence="5" id="KW-1185">Reference proteome</keyword>
<evidence type="ECO:0000259" key="2">
    <source>
        <dbReference type="PROSITE" id="PS50883"/>
    </source>
</evidence>
<dbReference type="AlphaFoldDB" id="A0A7W7T1M6"/>
<sequence>MRWARALTATTREPLARGKLRGHLDRHVDRLVELLAAPAFDPAPATEVGEWLAAARFADPGPSLALLGTLLPGPVDRVAALLGAVASGHAAAHRREAAVEAERLRRVADDADAVFRKVFSSATAGIALFDIAGTLVESNRALAAMLGPDLFPPADLDALRAEWTRMLLADRDDSHLELALSAPDGDPLWTNVALSVVRGGDGGIRYRMAVVDDVTEQRVLQDYLRHQALHDVLTGLPNRQAFLPRLEEVLGRPGSITLCYLDVESVAIVNDGLGYESGDELLKVVAQRLRAAVAAERATVARIGGDEFVVLIEDSPATPGISTLATAFERALSEPVRLAGHGVGVSAGMGFVRTSARNSDAMALLRQAHTTLRRAAETGGKGQWGIYDAGEDERDRSRLSLIATMPGALGNGEIAIDYAPVAHEGRRIALTARLRWHDPEFGPVSHEQCLRFADELGLGRQLADWVLDEACSFALGEDVPVLVRLSPEQSRDPDLTAPVAEALRASGLAPDRLWLSLDARCLGLSDGLAAVEDNLTTLTDMGVRCLLHSFDCGLAQLSIVARHHLHGVELSPEIPRSDLCSSAAAAVLPLITATGTLVLHPRELYVQTP</sequence>
<dbReference type="InterPro" id="IPR000700">
    <property type="entry name" value="PAS-assoc_C"/>
</dbReference>
<feature type="domain" description="EAL" evidence="2">
    <location>
        <begin position="398"/>
        <end position="609"/>
    </location>
</feature>
<feature type="domain" description="GGDEF" evidence="3">
    <location>
        <begin position="254"/>
        <end position="389"/>
    </location>
</feature>
<dbReference type="Proteomes" id="UP000542674">
    <property type="component" value="Unassembled WGS sequence"/>
</dbReference>
<dbReference type="Gene3D" id="3.20.20.450">
    <property type="entry name" value="EAL domain"/>
    <property type="match status" value="1"/>
</dbReference>
<dbReference type="Pfam" id="PF00990">
    <property type="entry name" value="GGDEF"/>
    <property type="match status" value="1"/>
</dbReference>
<dbReference type="InterPro" id="IPR035919">
    <property type="entry name" value="EAL_sf"/>
</dbReference>
<dbReference type="SUPFAM" id="SSF55073">
    <property type="entry name" value="Nucleotide cyclase"/>
    <property type="match status" value="1"/>
</dbReference>
<evidence type="ECO:0000313" key="5">
    <source>
        <dbReference type="Proteomes" id="UP000542674"/>
    </source>
</evidence>
<dbReference type="PROSITE" id="PS50113">
    <property type="entry name" value="PAC"/>
    <property type="match status" value="1"/>
</dbReference>
<evidence type="ECO:0000259" key="3">
    <source>
        <dbReference type="PROSITE" id="PS50887"/>
    </source>
</evidence>
<dbReference type="NCBIfam" id="TIGR00229">
    <property type="entry name" value="sensory_box"/>
    <property type="match status" value="1"/>
</dbReference>
<evidence type="ECO:0000313" key="4">
    <source>
        <dbReference type="EMBL" id="MBB4964422.1"/>
    </source>
</evidence>
<dbReference type="InterPro" id="IPR001610">
    <property type="entry name" value="PAC"/>
</dbReference>
<dbReference type="InterPro" id="IPR043128">
    <property type="entry name" value="Rev_trsase/Diguanyl_cyclase"/>
</dbReference>
<dbReference type="Gene3D" id="3.30.450.20">
    <property type="entry name" value="PAS domain"/>
    <property type="match status" value="1"/>
</dbReference>
<comment type="caution">
    <text evidence="4">The sequence shown here is derived from an EMBL/GenBank/DDBJ whole genome shotgun (WGS) entry which is preliminary data.</text>
</comment>
<dbReference type="CDD" id="cd00130">
    <property type="entry name" value="PAS"/>
    <property type="match status" value="1"/>
</dbReference>
<name>A0A7W7T1M6_9PSEU</name>
<accession>A0A7W7T1M6</accession>
<dbReference type="PANTHER" id="PTHR44757">
    <property type="entry name" value="DIGUANYLATE CYCLASE DGCP"/>
    <property type="match status" value="1"/>
</dbReference>
<dbReference type="InterPro" id="IPR029787">
    <property type="entry name" value="Nucleotide_cyclase"/>
</dbReference>
<dbReference type="InterPro" id="IPR035965">
    <property type="entry name" value="PAS-like_dom_sf"/>
</dbReference>
<protein>
    <submittedName>
        <fullName evidence="4">Diguanylate cyclase (GGDEF)-like protein/PAS domain S-box-containing protein</fullName>
    </submittedName>
</protein>
<dbReference type="PANTHER" id="PTHR44757:SF2">
    <property type="entry name" value="BIOFILM ARCHITECTURE MAINTENANCE PROTEIN MBAA"/>
    <property type="match status" value="1"/>
</dbReference>
<dbReference type="NCBIfam" id="TIGR00254">
    <property type="entry name" value="GGDEF"/>
    <property type="match status" value="1"/>
</dbReference>
<dbReference type="PROSITE" id="PS50887">
    <property type="entry name" value="GGDEF"/>
    <property type="match status" value="1"/>
</dbReference>
<dbReference type="SMART" id="SM00267">
    <property type="entry name" value="GGDEF"/>
    <property type="match status" value="1"/>
</dbReference>
<dbReference type="PROSITE" id="PS50883">
    <property type="entry name" value="EAL"/>
    <property type="match status" value="1"/>
</dbReference>
<dbReference type="InterPro" id="IPR052155">
    <property type="entry name" value="Biofilm_reg_signaling"/>
</dbReference>
<evidence type="ECO:0000259" key="1">
    <source>
        <dbReference type="PROSITE" id="PS50113"/>
    </source>
</evidence>
<proteinExistence type="predicted"/>